<gene>
    <name evidence="1" type="ORF">BC624_106130</name>
    <name evidence="2" type="ORF">SAMN05443373_11611</name>
</gene>
<proteinExistence type="predicted"/>
<dbReference type="Gene3D" id="2.40.160.20">
    <property type="match status" value="1"/>
</dbReference>
<dbReference type="Proteomes" id="UP000237771">
    <property type="component" value="Unassembled WGS sequence"/>
</dbReference>
<dbReference type="InterPro" id="IPR011250">
    <property type="entry name" value="OMP/PagP_B-barrel"/>
</dbReference>
<dbReference type="SUPFAM" id="SSF56925">
    <property type="entry name" value="OMPA-like"/>
    <property type="match status" value="1"/>
</dbReference>
<reference evidence="2" key="1">
    <citation type="submission" date="2016-11" db="EMBL/GenBank/DDBJ databases">
        <authorList>
            <person name="Jaros S."/>
            <person name="Januszkiewicz K."/>
            <person name="Wedrychowicz H."/>
        </authorList>
    </citation>
    <scope>NUCLEOTIDE SEQUENCE [LARGE SCALE GENOMIC DNA]</scope>
    <source>
        <strain evidence="2">DSM 19729</strain>
    </source>
</reference>
<dbReference type="STRING" id="280093.SAMN05443373_11611"/>
<evidence type="ECO:0000313" key="3">
    <source>
        <dbReference type="Proteomes" id="UP000184384"/>
    </source>
</evidence>
<dbReference type="AlphaFoldDB" id="A0A1M5TWK5"/>
<dbReference type="EMBL" id="PVUB01000006">
    <property type="protein sequence ID" value="PRZ22881.1"/>
    <property type="molecule type" value="Genomic_DNA"/>
</dbReference>
<protein>
    <recommendedName>
        <fullName evidence="5">Outer membrane protein beta-barrel domain-containing protein</fullName>
    </recommendedName>
</protein>
<dbReference type="EMBL" id="FQWO01000016">
    <property type="protein sequence ID" value="SHH55041.1"/>
    <property type="molecule type" value="Genomic_DNA"/>
</dbReference>
<evidence type="ECO:0000313" key="4">
    <source>
        <dbReference type="Proteomes" id="UP000237771"/>
    </source>
</evidence>
<evidence type="ECO:0000313" key="2">
    <source>
        <dbReference type="EMBL" id="SHH55041.1"/>
    </source>
</evidence>
<sequence length="195" mass="22016">MNYIIFYNNSIFHSLIFIVTLYNKYLLMRKIILSAIMLFGLAFSAQAQDISKNALGLRLGDNSGFGGELSYQRGLSDNNRLELDLGWRNRNNFNNDGYDSHAVKLAALYQWVWNIDGGFNWYAGVGGGLGNYGYDDKNGNSYNDTFVFAAGDIGIEYNFDIPLLISLDFRPEFGGNGYYKNNYGSDIALGVRYQF</sequence>
<evidence type="ECO:0008006" key="5">
    <source>
        <dbReference type="Google" id="ProtNLM"/>
    </source>
</evidence>
<name>A0A1M5TWK5_9FLAO</name>
<dbReference type="Proteomes" id="UP000184384">
    <property type="component" value="Unassembled WGS sequence"/>
</dbReference>
<organism evidence="2 3">
    <name type="scientific">Flavobacterium granuli</name>
    <dbReference type="NCBI Taxonomy" id="280093"/>
    <lineage>
        <taxon>Bacteria</taxon>
        <taxon>Pseudomonadati</taxon>
        <taxon>Bacteroidota</taxon>
        <taxon>Flavobacteriia</taxon>
        <taxon>Flavobacteriales</taxon>
        <taxon>Flavobacteriaceae</taxon>
        <taxon>Flavobacterium</taxon>
    </lineage>
</organism>
<reference evidence="3" key="2">
    <citation type="submission" date="2016-11" db="EMBL/GenBank/DDBJ databases">
        <authorList>
            <person name="Varghese N."/>
            <person name="Submissions S."/>
        </authorList>
    </citation>
    <scope>NUCLEOTIDE SEQUENCE [LARGE SCALE GENOMIC DNA]</scope>
    <source>
        <strain evidence="3">DSM 19729</strain>
    </source>
</reference>
<accession>A0A1M5TWK5</accession>
<reference evidence="1 4" key="3">
    <citation type="submission" date="2018-03" db="EMBL/GenBank/DDBJ databases">
        <title>Genomic Encyclopedia of Archaeal and Bacterial Type Strains, Phase II (KMG-II): from individual species to whole genera.</title>
        <authorList>
            <person name="Goeker M."/>
        </authorList>
    </citation>
    <scope>NUCLEOTIDE SEQUENCE [LARGE SCALE GENOMIC DNA]</scope>
    <source>
        <strain evidence="1 4">DSM 17797</strain>
    </source>
</reference>
<evidence type="ECO:0000313" key="1">
    <source>
        <dbReference type="EMBL" id="PRZ22881.1"/>
    </source>
</evidence>
<keyword evidence="4" id="KW-1185">Reference proteome</keyword>